<evidence type="ECO:0008006" key="4">
    <source>
        <dbReference type="Google" id="ProtNLM"/>
    </source>
</evidence>
<dbReference type="EMBL" id="JBHSPW010000010">
    <property type="protein sequence ID" value="MFC5895441.1"/>
    <property type="molecule type" value="Genomic_DNA"/>
</dbReference>
<name>A0ABW1FLY6_9ACTN</name>
<comment type="caution">
    <text evidence="2">The sequence shown here is derived from an EMBL/GenBank/DDBJ whole genome shotgun (WGS) entry which is preliminary data.</text>
</comment>
<reference evidence="3" key="1">
    <citation type="journal article" date="2019" name="Int. J. Syst. Evol. Microbiol.">
        <title>The Global Catalogue of Microorganisms (GCM) 10K type strain sequencing project: providing services to taxonomists for standard genome sequencing and annotation.</title>
        <authorList>
            <consortium name="The Broad Institute Genomics Platform"/>
            <consortium name="The Broad Institute Genome Sequencing Center for Infectious Disease"/>
            <person name="Wu L."/>
            <person name="Ma J."/>
        </authorList>
    </citation>
    <scope>NUCLEOTIDE SEQUENCE [LARGE SCALE GENOMIC DNA]</scope>
    <source>
        <strain evidence="3">CGMCC 1.15809</strain>
    </source>
</reference>
<evidence type="ECO:0000256" key="1">
    <source>
        <dbReference type="SAM" id="Phobius"/>
    </source>
</evidence>
<evidence type="ECO:0000313" key="3">
    <source>
        <dbReference type="Proteomes" id="UP001596241"/>
    </source>
</evidence>
<gene>
    <name evidence="2" type="ORF">ACFP3M_21835</name>
</gene>
<protein>
    <recommendedName>
        <fullName evidence="4">Integral membrane protein</fullName>
    </recommendedName>
</protein>
<evidence type="ECO:0000313" key="2">
    <source>
        <dbReference type="EMBL" id="MFC5895441.1"/>
    </source>
</evidence>
<feature type="transmembrane region" description="Helical" evidence="1">
    <location>
        <begin position="85"/>
        <end position="104"/>
    </location>
</feature>
<keyword evidence="1" id="KW-0472">Membrane</keyword>
<sequence>MMKIFDDGNGELPPLDPVDPAREFAEREIRGWSRMLLPFAILLPWTFLYLSFSEGTRKDLPFAALAITHIGLGLALQGRRTSRRALVWAGVGCYPLALGVCVLLQRIR</sequence>
<proteinExistence type="predicted"/>
<keyword evidence="1" id="KW-0812">Transmembrane</keyword>
<accession>A0ABW1FLY6</accession>
<dbReference type="Proteomes" id="UP001596241">
    <property type="component" value="Unassembled WGS sequence"/>
</dbReference>
<organism evidence="2 3">
    <name type="scientific">Streptomyces ramulosus</name>
    <dbReference type="NCBI Taxonomy" id="47762"/>
    <lineage>
        <taxon>Bacteria</taxon>
        <taxon>Bacillati</taxon>
        <taxon>Actinomycetota</taxon>
        <taxon>Actinomycetes</taxon>
        <taxon>Kitasatosporales</taxon>
        <taxon>Streptomycetaceae</taxon>
        <taxon>Streptomyces</taxon>
    </lineage>
</organism>
<keyword evidence="1" id="KW-1133">Transmembrane helix</keyword>
<dbReference type="RefSeq" id="WP_345090273.1">
    <property type="nucleotide sequence ID" value="NZ_BAAAWG010000018.1"/>
</dbReference>
<feature type="transmembrane region" description="Helical" evidence="1">
    <location>
        <begin position="32"/>
        <end position="50"/>
    </location>
</feature>
<keyword evidence="3" id="KW-1185">Reference proteome</keyword>
<feature type="transmembrane region" description="Helical" evidence="1">
    <location>
        <begin position="62"/>
        <end position="79"/>
    </location>
</feature>